<dbReference type="Gene3D" id="2.30.29.30">
    <property type="entry name" value="Pleckstrin-homology domain (PH domain)/Phosphotyrosine-binding domain (PTB)"/>
    <property type="match status" value="1"/>
</dbReference>
<feature type="compositionally biased region" description="Pro residues" evidence="2">
    <location>
        <begin position="730"/>
        <end position="739"/>
    </location>
</feature>
<feature type="region of interest" description="Disordered" evidence="2">
    <location>
        <begin position="191"/>
        <end position="247"/>
    </location>
</feature>
<feature type="coiled-coil region" evidence="1">
    <location>
        <begin position="564"/>
        <end position="598"/>
    </location>
</feature>
<keyword evidence="5" id="KW-1185">Reference proteome</keyword>
<dbReference type="GeneTree" id="ENSGT00940000155817"/>
<feature type="compositionally biased region" description="Pro residues" evidence="2">
    <location>
        <begin position="434"/>
        <end position="448"/>
    </location>
</feature>
<protein>
    <submittedName>
        <fullName evidence="4">Pleckstrin homology domain containing A7</fullName>
    </submittedName>
</protein>
<organism evidence="4 5">
    <name type="scientific">Monodelphis domestica</name>
    <name type="common">Gray short-tailed opossum</name>
    <dbReference type="NCBI Taxonomy" id="13616"/>
    <lineage>
        <taxon>Eukaryota</taxon>
        <taxon>Metazoa</taxon>
        <taxon>Chordata</taxon>
        <taxon>Craniata</taxon>
        <taxon>Vertebrata</taxon>
        <taxon>Euteleostomi</taxon>
        <taxon>Mammalia</taxon>
        <taxon>Metatheria</taxon>
        <taxon>Didelphimorphia</taxon>
        <taxon>Didelphidae</taxon>
        <taxon>Monodelphis</taxon>
    </lineage>
</organism>
<name>F6RYZ4_MONDO</name>
<gene>
    <name evidence="4" type="primary">PLEKHA7</name>
</gene>
<dbReference type="InterPro" id="IPR011993">
    <property type="entry name" value="PH-like_dom_sf"/>
</dbReference>
<reference evidence="4" key="2">
    <citation type="submission" date="2025-08" db="UniProtKB">
        <authorList>
            <consortium name="Ensembl"/>
        </authorList>
    </citation>
    <scope>IDENTIFICATION</scope>
</reference>
<accession>F6RYZ4</accession>
<feature type="compositionally biased region" description="Polar residues" evidence="2">
    <location>
        <begin position="1"/>
        <end position="28"/>
    </location>
</feature>
<feature type="compositionally biased region" description="Basic and acidic residues" evidence="2">
    <location>
        <begin position="205"/>
        <end position="217"/>
    </location>
</feature>
<dbReference type="SMART" id="SM00233">
    <property type="entry name" value="PH"/>
    <property type="match status" value="1"/>
</dbReference>
<dbReference type="InterPro" id="IPR057971">
    <property type="entry name" value="PKHA4-7_TBCA"/>
</dbReference>
<feature type="domain" description="PH" evidence="3">
    <location>
        <begin position="58"/>
        <end position="127"/>
    </location>
</feature>
<dbReference type="Pfam" id="PF25541">
    <property type="entry name" value="TBCA_PH"/>
    <property type="match status" value="1"/>
</dbReference>
<dbReference type="Proteomes" id="UP000002280">
    <property type="component" value="Chromosome 5"/>
</dbReference>
<evidence type="ECO:0000259" key="3">
    <source>
        <dbReference type="PROSITE" id="PS50003"/>
    </source>
</evidence>
<feature type="compositionally biased region" description="Polar residues" evidence="2">
    <location>
        <begin position="1015"/>
        <end position="1026"/>
    </location>
</feature>
<dbReference type="Bgee" id="ENSMODG00000007138">
    <property type="expression patterns" value="Expressed in adult mammalian kidney and 19 other cell types or tissues"/>
</dbReference>
<dbReference type="PANTHER" id="PTHR12752">
    <property type="entry name" value="PHOSPHOINOSITOL 3-PHOSPHATE-BINDING PROTEIN"/>
    <property type="match status" value="1"/>
</dbReference>
<sequence length="1098" mass="124618">MSKQEFMNQRPSSMVSETSTIGTTSTLDMKSGPRVIKTSKIHSFGKRDQAIRRNPNVPVVVRGWLHKQDSSGMRLWKRRWFVLADYCLFYYKDSREEAVLGSIPLPSYVISPVGPEDRINRKYSFKLGSFLATLGHLSLPTLRPILCYHCRDAERTERQAVPQANHTDSCRECGRLGPGHARDCSQRAHNDAFGFDRPEQDEEERYGFQRDPLEGKRERGKSKPPYPAPEADSFFVDLPSGPRAQSAQPQLMERNGVLAGSFGGGAGLGEQNGTGGYKRVFPPPTNPEKHAQRRSNMAQVENWVKVQKGDDKSLVSDHIRSLQGNSQSFPVSFPDNYQTLPRNARLSSGSSPPPLRNLPSDYKYAQDRASHLKMSNEERRAHRDGTVWQLYEWQQRQQFKHGNPTAPIYAGSPEFADQGRSKSMLEVPRSISVPPSPTDLPPLGPPRLFPTRRPHTPAERVTVKPLEQRRSVDISLGGSPRKARGHTLKNSSHVDRRSMPSMGYMTHTVSAPSLHGKSADDTYLQLKKDLEYLDLKLLYYFIPYVIILYWQVKLSILCEQDRILQDLEDKIRALKENKDQLESVLEVLHRQMEQYKDQPQHAEKISYQQRLLQEDLVHIRAEISKLSTEMENAWNEYLKLENDVNQLKQSLQRQSRRSFFLPQERTQIQKDLWRIEDVTAGLSTNKANFKILVESFKNPERKTVPFFPHTPVPSVLKSLGTSESKRLPQSSPPSSPPWTSPAKTPLEVRLFPQLQTYVPYRTHPLQLRKVTSPAQSPTKLTPKAVEDEAPPRPPLPEQYSPEDPPPAVPPLPREATVIRHTSVRGLKRQSDERKRDRELGQCVNGDSKVELRSYMSEPELASLSGDLNQPSLGFVGPDSGYQTLPGRGFSGSTSRLQQASTIPSYVTLRRGFNADGSKVTFWKREQDFDLQLLERAMQGGEKDEDGWLKVQATPVTEMDLEPQDYDIDISRELSKPDKVSIPERYVDLEPEEPLSLEELEARFRKAEKIRNLLTRSSMHNLQPPTTQDKHRSADLDSQLQEQERIFHISHTLASEASQRSKQVAGPRGSLQGGPASDCWGLSQQFVSILCLTRCLIPV</sequence>
<feature type="region of interest" description="Disordered" evidence="2">
    <location>
        <begin position="431"/>
        <end position="458"/>
    </location>
</feature>
<feature type="region of interest" description="Disordered" evidence="2">
    <location>
        <begin position="768"/>
        <end position="815"/>
    </location>
</feature>
<feature type="region of interest" description="Disordered" evidence="2">
    <location>
        <begin position="1"/>
        <end position="32"/>
    </location>
</feature>
<feature type="region of interest" description="Disordered" evidence="2">
    <location>
        <begin position="262"/>
        <end position="296"/>
    </location>
</feature>
<feature type="region of interest" description="Disordered" evidence="2">
    <location>
        <begin position="341"/>
        <end position="361"/>
    </location>
</feature>
<feature type="region of interest" description="Disordered" evidence="2">
    <location>
        <begin position="1015"/>
        <end position="1037"/>
    </location>
</feature>
<evidence type="ECO:0000256" key="1">
    <source>
        <dbReference type="SAM" id="Coils"/>
    </source>
</evidence>
<dbReference type="PANTHER" id="PTHR12752:SF4">
    <property type="entry name" value="PLECKSTRIN HOMOLOGY DOMAIN-CONTAINING FAMILY A MEMBER 7"/>
    <property type="match status" value="1"/>
</dbReference>
<dbReference type="Ensembl" id="ENSMODT00000009032.4">
    <property type="protein sequence ID" value="ENSMODP00000008858.4"/>
    <property type="gene ID" value="ENSMODG00000007138.4"/>
</dbReference>
<feature type="region of interest" description="Disordered" evidence="2">
    <location>
        <begin position="475"/>
        <end position="498"/>
    </location>
</feature>
<feature type="compositionally biased region" description="Pro residues" evidence="2">
    <location>
        <begin position="791"/>
        <end position="812"/>
    </location>
</feature>
<reference evidence="4 5" key="1">
    <citation type="journal article" date="2007" name="Nature">
        <title>Genome of the marsupial Monodelphis domestica reveals innovation in non-coding sequences.</title>
        <authorList>
            <person name="Mikkelsen T.S."/>
            <person name="Wakefield M.J."/>
            <person name="Aken B."/>
            <person name="Amemiya C.T."/>
            <person name="Chang J.L."/>
            <person name="Duke S."/>
            <person name="Garber M."/>
            <person name="Gentles A.J."/>
            <person name="Goodstadt L."/>
            <person name="Heger A."/>
            <person name="Jurka J."/>
            <person name="Kamal M."/>
            <person name="Mauceli E."/>
            <person name="Searle S.M."/>
            <person name="Sharpe T."/>
            <person name="Baker M.L."/>
            <person name="Batzer M.A."/>
            <person name="Benos P.V."/>
            <person name="Belov K."/>
            <person name="Clamp M."/>
            <person name="Cook A."/>
            <person name="Cuff J."/>
            <person name="Das R."/>
            <person name="Davidow L."/>
            <person name="Deakin J.E."/>
            <person name="Fazzari M.J."/>
            <person name="Glass J.L."/>
            <person name="Grabherr M."/>
            <person name="Greally J.M."/>
            <person name="Gu W."/>
            <person name="Hore T.A."/>
            <person name="Huttley G.A."/>
            <person name="Kleber M."/>
            <person name="Jirtle R.L."/>
            <person name="Koina E."/>
            <person name="Lee J.T."/>
            <person name="Mahony S."/>
            <person name="Marra M.A."/>
            <person name="Miller R.D."/>
            <person name="Nicholls R.D."/>
            <person name="Oda M."/>
            <person name="Papenfuss A.T."/>
            <person name="Parra Z.E."/>
            <person name="Pollock D.D."/>
            <person name="Ray D.A."/>
            <person name="Schein J.E."/>
            <person name="Speed T.P."/>
            <person name="Thompson K."/>
            <person name="VandeBerg J.L."/>
            <person name="Wade C.M."/>
            <person name="Walker J.A."/>
            <person name="Waters P.D."/>
            <person name="Webber C."/>
            <person name="Weidman J.R."/>
            <person name="Xie X."/>
            <person name="Zody M.C."/>
            <person name="Baldwin J."/>
            <person name="Abdouelleil A."/>
            <person name="Abdulkadir J."/>
            <person name="Abebe A."/>
            <person name="Abera B."/>
            <person name="Abreu J."/>
            <person name="Acer S.C."/>
            <person name="Aftuck L."/>
            <person name="Alexander A."/>
            <person name="An P."/>
            <person name="Anderson E."/>
            <person name="Anderson S."/>
            <person name="Arachi H."/>
            <person name="Azer M."/>
            <person name="Bachantsang P."/>
            <person name="Barry A."/>
            <person name="Bayul T."/>
            <person name="Berlin A."/>
            <person name="Bessette D."/>
            <person name="Bloom T."/>
            <person name="Bloom T."/>
            <person name="Boguslavskiy L."/>
            <person name="Bonnet C."/>
            <person name="Boukhgalter B."/>
            <person name="Bourzgui I."/>
            <person name="Brown A."/>
            <person name="Cahill P."/>
            <person name="Channer S."/>
            <person name="Cheshatsang Y."/>
            <person name="Chuda L."/>
            <person name="Citroen M."/>
            <person name="Collymore A."/>
            <person name="Cooke P."/>
            <person name="Costello M."/>
            <person name="D'Aco K."/>
            <person name="Daza R."/>
            <person name="De Haan G."/>
            <person name="DeGray S."/>
            <person name="DeMaso C."/>
            <person name="Dhargay N."/>
            <person name="Dooley K."/>
            <person name="Dooley E."/>
            <person name="Doricent M."/>
            <person name="Dorje P."/>
            <person name="Dorjee K."/>
            <person name="Dupes A."/>
            <person name="Elong R."/>
            <person name="Falk J."/>
            <person name="Farina A."/>
            <person name="Faro S."/>
            <person name="Ferguson D."/>
            <person name="Fisher S."/>
            <person name="Foley C.D."/>
            <person name="Franke A."/>
            <person name="Friedrich D."/>
            <person name="Gadbois L."/>
            <person name="Gearin G."/>
            <person name="Gearin C.R."/>
            <person name="Giannoukos G."/>
            <person name="Goode T."/>
            <person name="Graham J."/>
            <person name="Grandbois E."/>
            <person name="Grewal S."/>
            <person name="Gyaltsen K."/>
            <person name="Hafez N."/>
            <person name="Hagos B."/>
            <person name="Hall J."/>
            <person name="Henson C."/>
            <person name="Hollinger A."/>
            <person name="Honan T."/>
            <person name="Huard M.D."/>
            <person name="Hughes L."/>
            <person name="Hurhula B."/>
            <person name="Husby M.E."/>
            <person name="Kamat A."/>
            <person name="Kanga B."/>
            <person name="Kashin S."/>
            <person name="Khazanovich D."/>
            <person name="Kisner P."/>
            <person name="Lance K."/>
            <person name="Lara M."/>
            <person name="Lee W."/>
            <person name="Lennon N."/>
            <person name="Letendre F."/>
            <person name="LeVine R."/>
            <person name="Lipovsky A."/>
            <person name="Liu X."/>
            <person name="Liu J."/>
            <person name="Liu S."/>
            <person name="Lokyitsang T."/>
            <person name="Lokyitsang Y."/>
            <person name="Lubonja R."/>
            <person name="Lui A."/>
            <person name="MacDonald P."/>
            <person name="Magnisalis V."/>
            <person name="Maru K."/>
            <person name="Matthews C."/>
            <person name="McCusker W."/>
            <person name="McDonough S."/>
            <person name="Mehta T."/>
            <person name="Meldrim J."/>
            <person name="Meneus L."/>
            <person name="Mihai O."/>
            <person name="Mihalev A."/>
            <person name="Mihova T."/>
            <person name="Mittelman R."/>
            <person name="Mlenga V."/>
            <person name="Montmayeur A."/>
            <person name="Mulrain L."/>
            <person name="Navidi A."/>
            <person name="Naylor J."/>
            <person name="Negash T."/>
            <person name="Nguyen T."/>
            <person name="Nguyen N."/>
            <person name="Nicol R."/>
            <person name="Norbu C."/>
            <person name="Norbu N."/>
            <person name="Novod N."/>
            <person name="O'Neill B."/>
            <person name="Osman S."/>
            <person name="Markiewicz E."/>
            <person name="Oyono O.L."/>
            <person name="Patti C."/>
            <person name="Phunkhang P."/>
            <person name="Pierre F."/>
            <person name="Priest M."/>
            <person name="Raghuraman S."/>
            <person name="Rege F."/>
            <person name="Reyes R."/>
            <person name="Rise C."/>
            <person name="Rogov P."/>
            <person name="Ross K."/>
            <person name="Ryan E."/>
            <person name="Settipalli S."/>
            <person name="Shea T."/>
            <person name="Sherpa N."/>
            <person name="Shi L."/>
            <person name="Shih D."/>
            <person name="Sparrow T."/>
            <person name="Spaulding J."/>
            <person name="Stalker J."/>
            <person name="Stange-Thomann N."/>
            <person name="Stavropoulos S."/>
            <person name="Stone C."/>
            <person name="Strader C."/>
            <person name="Tesfaye S."/>
            <person name="Thomson T."/>
            <person name="Thoulutsang Y."/>
            <person name="Thoulutsang D."/>
            <person name="Topham K."/>
            <person name="Topping I."/>
            <person name="Tsamla T."/>
            <person name="Vassiliev H."/>
            <person name="Vo A."/>
            <person name="Wangchuk T."/>
            <person name="Wangdi T."/>
            <person name="Weiand M."/>
            <person name="Wilkinson J."/>
            <person name="Wilson A."/>
            <person name="Yadav S."/>
            <person name="Young G."/>
            <person name="Yu Q."/>
            <person name="Zembek L."/>
            <person name="Zhong D."/>
            <person name="Zimmer A."/>
            <person name="Zwirko Z."/>
            <person name="Jaffe D.B."/>
            <person name="Alvarez P."/>
            <person name="Brockman W."/>
            <person name="Butler J."/>
            <person name="Chin C."/>
            <person name="Gnerre S."/>
            <person name="MacCallum I."/>
            <person name="Graves J.A."/>
            <person name="Ponting C.P."/>
            <person name="Breen M."/>
            <person name="Samollow P.B."/>
            <person name="Lander E.S."/>
            <person name="Lindblad-Toh K."/>
        </authorList>
    </citation>
    <scope>NUCLEOTIDE SEQUENCE [LARGE SCALE GENOMIC DNA]</scope>
</reference>
<dbReference type="SUPFAM" id="SSF50729">
    <property type="entry name" value="PH domain-like"/>
    <property type="match status" value="1"/>
</dbReference>
<evidence type="ECO:0000313" key="5">
    <source>
        <dbReference type="Proteomes" id="UP000002280"/>
    </source>
</evidence>
<evidence type="ECO:0000313" key="4">
    <source>
        <dbReference type="Ensembl" id="ENSMODP00000008858.4"/>
    </source>
</evidence>
<keyword evidence="1" id="KW-0175">Coiled coil</keyword>
<evidence type="ECO:0000256" key="2">
    <source>
        <dbReference type="SAM" id="MobiDB-lite"/>
    </source>
</evidence>
<feature type="compositionally biased region" description="Gly residues" evidence="2">
    <location>
        <begin position="262"/>
        <end position="276"/>
    </location>
</feature>
<dbReference type="AlphaFoldDB" id="F6RYZ4"/>
<dbReference type="ExpressionAtlas" id="F6RYZ4">
    <property type="expression patterns" value="baseline"/>
</dbReference>
<reference evidence="4" key="3">
    <citation type="submission" date="2025-09" db="UniProtKB">
        <authorList>
            <consortium name="Ensembl"/>
        </authorList>
    </citation>
    <scope>IDENTIFICATION</scope>
</reference>
<proteinExistence type="predicted"/>
<dbReference type="Pfam" id="PF00169">
    <property type="entry name" value="PH"/>
    <property type="match status" value="1"/>
</dbReference>
<dbReference type="PROSITE" id="PS50003">
    <property type="entry name" value="PH_DOMAIN"/>
    <property type="match status" value="1"/>
</dbReference>
<feature type="region of interest" description="Disordered" evidence="2">
    <location>
        <begin position="720"/>
        <end position="743"/>
    </location>
</feature>
<dbReference type="InterPro" id="IPR001849">
    <property type="entry name" value="PH_domain"/>
</dbReference>
<feature type="coiled-coil region" evidence="1">
    <location>
        <begin position="630"/>
        <end position="657"/>
    </location>
</feature>